<dbReference type="Proteomes" id="UP000059188">
    <property type="component" value="Unassembled WGS sequence"/>
</dbReference>
<name>M5BZF8_THACB</name>
<dbReference type="EMBL" id="CAOJ01009148">
    <property type="protein sequence ID" value="CCO32025.1"/>
    <property type="molecule type" value="Genomic_DNA"/>
</dbReference>
<dbReference type="AlphaFoldDB" id="M5BZF8"/>
<evidence type="ECO:0000313" key="3">
    <source>
        <dbReference type="Proteomes" id="UP000012065"/>
    </source>
</evidence>
<reference evidence="1" key="1">
    <citation type="submission" date="2012-10" db="EMBL/GenBank/DDBJ databases">
        <authorList>
            <person name="Jelonek L."/>
        </authorList>
    </citation>
    <scope>NUCLEOTIDE SEQUENCE</scope>
    <source>
        <strain evidence="1">Isolate 7/3/14</strain>
    </source>
</reference>
<dbReference type="Proteomes" id="UP000012065">
    <property type="component" value="Unassembled WGS sequence"/>
</dbReference>
<reference evidence="2 4" key="3">
    <citation type="submission" date="2014-11" db="EMBL/GenBank/DDBJ databases">
        <authorList>
            <person name="Wibberg Daniel"/>
        </authorList>
    </citation>
    <scope>NUCLEOTIDE SEQUENCE [LARGE SCALE GENOMIC DNA]</scope>
    <source>
        <strain evidence="2">Rhizoctonia solani AG1-IB 7/3/14</strain>
    </source>
</reference>
<organism evidence="1 3">
    <name type="scientific">Thanatephorus cucumeris (strain AG1-IB / isolate 7/3/14)</name>
    <name type="common">Lettuce bottom rot fungus</name>
    <name type="synonym">Rhizoctonia solani</name>
    <dbReference type="NCBI Taxonomy" id="1108050"/>
    <lineage>
        <taxon>Eukaryota</taxon>
        <taxon>Fungi</taxon>
        <taxon>Dikarya</taxon>
        <taxon>Basidiomycota</taxon>
        <taxon>Agaricomycotina</taxon>
        <taxon>Agaricomycetes</taxon>
        <taxon>Cantharellales</taxon>
        <taxon>Ceratobasidiaceae</taxon>
        <taxon>Rhizoctonia</taxon>
        <taxon>Rhizoctonia solani AG-1</taxon>
    </lineage>
</organism>
<reference evidence="1 3" key="2">
    <citation type="journal article" date="2013" name="J. Biotechnol.">
        <title>Establishment and interpretation of the genome sequence of the phytopathogenic fungus Rhizoctonia solani AG1-IB isolate 7/3/14.</title>
        <authorList>
            <person name="Wibberg D.W."/>
            <person name="Jelonek L.J."/>
            <person name="Rupp O.R."/>
            <person name="Hennig M.H."/>
            <person name="Eikmeyer F.E."/>
            <person name="Goesmann A.G."/>
            <person name="Hartmann A.H."/>
            <person name="Borriss R.B."/>
            <person name="Grosch R.G."/>
            <person name="Puehler A.P."/>
            <person name="Schlueter A.S."/>
        </authorList>
    </citation>
    <scope>NUCLEOTIDE SEQUENCE [LARGE SCALE GENOMIC DNA]</scope>
    <source>
        <strain evidence="3">AG1-IB / isolate 7/3/14</strain>
        <strain evidence="1">Isolate 7/3/14</strain>
    </source>
</reference>
<dbReference type="STRING" id="1108050.M5BZF8"/>
<sequence length="85" mass="9484">MHTPRNPPPLEDIKELKETMTKMVGGDTALNDCKGTMNKISVVIPKIPQDSKVSKMMSNYRITLLSGYNSLSHPPTGYHREKSPT</sequence>
<dbReference type="EMBL" id="LN679231">
    <property type="protein sequence ID" value="CEL53710.1"/>
    <property type="molecule type" value="Genomic_DNA"/>
</dbReference>
<keyword evidence="4" id="KW-1185">Reference proteome</keyword>
<proteinExistence type="predicted"/>
<evidence type="ECO:0000313" key="2">
    <source>
        <dbReference type="EMBL" id="CEL53710.1"/>
    </source>
</evidence>
<protein>
    <submittedName>
        <fullName evidence="1">Uncharacterized protein</fullName>
    </submittedName>
</protein>
<evidence type="ECO:0000313" key="1">
    <source>
        <dbReference type="EMBL" id="CCO32025.1"/>
    </source>
</evidence>
<dbReference type="HOGENOM" id="CLU_2514205_0_0_1"/>
<gene>
    <name evidence="1" type="ORF">BN14_06077</name>
    <name evidence="2" type="ORF">RSOLAG1IB_11446</name>
</gene>
<evidence type="ECO:0000313" key="4">
    <source>
        <dbReference type="Proteomes" id="UP000059188"/>
    </source>
</evidence>
<accession>M5BZF8</accession>